<dbReference type="AlphaFoldDB" id="D7E011"/>
<gene>
    <name evidence="1" type="ordered locus">Aazo_5098</name>
</gene>
<proteinExistence type="predicted"/>
<keyword evidence="2" id="KW-1185">Reference proteome</keyword>
<dbReference type="KEGG" id="naz:Aazo_5098"/>
<organism evidence="1 2">
    <name type="scientific">Nostoc azollae (strain 0708)</name>
    <name type="common">Anabaena azollae (strain 0708)</name>
    <dbReference type="NCBI Taxonomy" id="551115"/>
    <lineage>
        <taxon>Bacteria</taxon>
        <taxon>Bacillati</taxon>
        <taxon>Cyanobacteriota</taxon>
        <taxon>Cyanophyceae</taxon>
        <taxon>Nostocales</taxon>
        <taxon>Nostocaceae</taxon>
        <taxon>Trichormus</taxon>
    </lineage>
</organism>
<protein>
    <submittedName>
        <fullName evidence="1">Uncharacterized protein</fullName>
    </submittedName>
</protein>
<reference evidence="1 2" key="1">
    <citation type="journal article" date="2010" name="PLoS ONE">
        <title>Genome erosion in a nitrogen-fixing vertically transmitted endosymbiotic multicellular cyanobacterium.</title>
        <authorList>
            <person name="Ran L."/>
            <person name="Larsson J."/>
            <person name="Vigil-Stenman T."/>
            <person name="Nylander J.A."/>
            <person name="Ininbergs K."/>
            <person name="Zheng W.W."/>
            <person name="Lapidus A."/>
            <person name="Lowry S."/>
            <person name="Haselkorn R."/>
            <person name="Bergman B."/>
        </authorList>
    </citation>
    <scope>NUCLEOTIDE SEQUENCE [LARGE SCALE GENOMIC DNA]</scope>
    <source>
        <strain evidence="1 2">0708</strain>
    </source>
</reference>
<evidence type="ECO:0000313" key="2">
    <source>
        <dbReference type="Proteomes" id="UP000001511"/>
    </source>
</evidence>
<dbReference type="Proteomes" id="UP000001511">
    <property type="component" value="Chromosome"/>
</dbReference>
<sequence length="42" mass="4855">MGFTIRKDSMDKTTMINPINFQTPIFFCPPQNGEIINFNGKF</sequence>
<name>D7E011_NOSA0</name>
<evidence type="ECO:0000313" key="1">
    <source>
        <dbReference type="EMBL" id="ADI66181.1"/>
    </source>
</evidence>
<dbReference type="HOGENOM" id="CLU_3254868_0_0_3"/>
<accession>D7E011</accession>
<dbReference type="EMBL" id="CP002059">
    <property type="protein sequence ID" value="ADI66181.1"/>
    <property type="molecule type" value="Genomic_DNA"/>
</dbReference>